<gene>
    <name evidence="3" type="ORF">D1164_04760</name>
</gene>
<evidence type="ECO:0000313" key="3">
    <source>
        <dbReference type="EMBL" id="RIH66227.1"/>
    </source>
</evidence>
<evidence type="ECO:0000313" key="4">
    <source>
        <dbReference type="Proteomes" id="UP000266441"/>
    </source>
</evidence>
<dbReference type="Pfam" id="PF04397">
    <property type="entry name" value="LytTR"/>
    <property type="match status" value="1"/>
</dbReference>
<dbReference type="RefSeq" id="WP_119348814.1">
    <property type="nucleotide sequence ID" value="NZ_QWET01000003.1"/>
</dbReference>
<comment type="caution">
    <text evidence="3">The sequence shown here is derived from an EMBL/GenBank/DDBJ whole genome shotgun (WGS) entry which is preliminary data.</text>
</comment>
<feature type="transmembrane region" description="Helical" evidence="1">
    <location>
        <begin position="126"/>
        <end position="148"/>
    </location>
</feature>
<proteinExistence type="predicted"/>
<protein>
    <submittedName>
        <fullName evidence="3">DNA-binding response regulator</fullName>
    </submittedName>
</protein>
<dbReference type="Gene3D" id="2.40.50.1020">
    <property type="entry name" value="LytTr DNA-binding domain"/>
    <property type="match status" value="1"/>
</dbReference>
<feature type="domain" description="HTH LytTR-type" evidence="2">
    <location>
        <begin position="182"/>
        <end position="280"/>
    </location>
</feature>
<dbReference type="GO" id="GO:0000156">
    <property type="term" value="F:phosphorelay response regulator activity"/>
    <property type="evidence" value="ECO:0007669"/>
    <property type="project" value="InterPro"/>
</dbReference>
<keyword evidence="4" id="KW-1185">Reference proteome</keyword>
<evidence type="ECO:0000259" key="2">
    <source>
        <dbReference type="PROSITE" id="PS50930"/>
    </source>
</evidence>
<keyword evidence="1" id="KW-0472">Membrane</keyword>
<feature type="transmembrane region" description="Helical" evidence="1">
    <location>
        <begin position="95"/>
        <end position="114"/>
    </location>
</feature>
<dbReference type="PROSITE" id="PS50930">
    <property type="entry name" value="HTH_LYTTR"/>
    <property type="match status" value="1"/>
</dbReference>
<dbReference type="InterPro" id="IPR046947">
    <property type="entry name" value="LytR-like"/>
</dbReference>
<reference evidence="3 4" key="1">
    <citation type="journal article" date="2015" name="Int. J. Syst. Evol. Microbiol.">
        <title>Mariniphaga sediminis sp. nov., isolated from coastal sediment.</title>
        <authorList>
            <person name="Wang F.Q."/>
            <person name="Shen Q.Y."/>
            <person name="Chen G.J."/>
            <person name="Du Z.J."/>
        </authorList>
    </citation>
    <scope>NUCLEOTIDE SEQUENCE [LARGE SCALE GENOMIC DNA]</scope>
    <source>
        <strain evidence="3 4">SY21</strain>
    </source>
</reference>
<keyword evidence="1" id="KW-1133">Transmembrane helix</keyword>
<dbReference type="GO" id="GO:0003677">
    <property type="term" value="F:DNA binding"/>
    <property type="evidence" value="ECO:0007669"/>
    <property type="project" value="UniProtKB-KW"/>
</dbReference>
<dbReference type="AlphaFoldDB" id="A0A399D3S5"/>
<dbReference type="PANTHER" id="PTHR37299">
    <property type="entry name" value="TRANSCRIPTIONAL REGULATOR-RELATED"/>
    <property type="match status" value="1"/>
</dbReference>
<dbReference type="OrthoDB" id="1118393at2"/>
<keyword evidence="1" id="KW-0812">Transmembrane</keyword>
<dbReference type="Proteomes" id="UP000266441">
    <property type="component" value="Unassembled WGS sequence"/>
</dbReference>
<dbReference type="EMBL" id="QWET01000003">
    <property type="protein sequence ID" value="RIH66227.1"/>
    <property type="molecule type" value="Genomic_DNA"/>
</dbReference>
<dbReference type="InterPro" id="IPR007492">
    <property type="entry name" value="LytTR_DNA-bd_dom"/>
</dbReference>
<evidence type="ECO:0000256" key="1">
    <source>
        <dbReference type="SAM" id="Phobius"/>
    </source>
</evidence>
<feature type="transmembrane region" description="Helical" evidence="1">
    <location>
        <begin position="55"/>
        <end position="75"/>
    </location>
</feature>
<sequence length="280" mass="32781">MKNRSGIHRFFNAEFTLLDKKQDRYLLILICLIFSVVFVNVFVPFNINRWYSDSGFIQFLRLSSYGVIIAIVFLFTQFPLRKIFKITHFKVKTYLLWLSIEAALINLTYIFSYGNPLGNFMNDMGFSIKYTLPGVCLPYSFALLLIYYKNQYSEIKTLKQQAARPAPGKLIGFKDEKGKIHFSILTEDLLFLESADNYVYVYYLADGKKNRRILRNTLKNLEEALKARNILRCHRSFIVNTQNVEMAYKKGKRLFLKLKQTDSSIPVSSKYFPLFLAYIS</sequence>
<organism evidence="3 4">
    <name type="scientific">Mariniphaga sediminis</name>
    <dbReference type="NCBI Taxonomy" id="1628158"/>
    <lineage>
        <taxon>Bacteria</taxon>
        <taxon>Pseudomonadati</taxon>
        <taxon>Bacteroidota</taxon>
        <taxon>Bacteroidia</taxon>
        <taxon>Marinilabiliales</taxon>
        <taxon>Prolixibacteraceae</taxon>
        <taxon>Mariniphaga</taxon>
    </lineage>
</organism>
<accession>A0A399D3S5</accession>
<keyword evidence="3" id="KW-0238">DNA-binding</keyword>
<dbReference type="PANTHER" id="PTHR37299:SF1">
    <property type="entry name" value="STAGE 0 SPORULATION PROTEIN A HOMOLOG"/>
    <property type="match status" value="1"/>
</dbReference>
<feature type="transmembrane region" description="Helical" evidence="1">
    <location>
        <begin position="25"/>
        <end position="43"/>
    </location>
</feature>
<dbReference type="SMART" id="SM00850">
    <property type="entry name" value="LytTR"/>
    <property type="match status" value="1"/>
</dbReference>
<name>A0A399D3S5_9BACT</name>